<feature type="domain" description="PucR C-terminal helix-turn-helix" evidence="1">
    <location>
        <begin position="181"/>
        <end position="225"/>
    </location>
</feature>
<gene>
    <name evidence="2" type="ORF">ACFQV2_11275</name>
</gene>
<evidence type="ECO:0000259" key="1">
    <source>
        <dbReference type="Pfam" id="PF13556"/>
    </source>
</evidence>
<dbReference type="PANTHER" id="PTHR33744">
    <property type="entry name" value="CARBOHYDRATE DIACID REGULATOR"/>
    <property type="match status" value="1"/>
</dbReference>
<dbReference type="InterPro" id="IPR051448">
    <property type="entry name" value="CdaR-like_regulators"/>
</dbReference>
<dbReference type="Pfam" id="PF13556">
    <property type="entry name" value="HTH_30"/>
    <property type="match status" value="1"/>
</dbReference>
<sequence>MSDTVLLEAFQQLDQYTNAVERHMVSGYQRELARTARDARTQVLRSLLLHDSVPPASLAQVGLDPTASYVCVVTDITDPVRSVDLPGVFGMVDGLLTGLSPTVPRCLDARAVASPAVPLPDIRPVYHLCAAALPLVDAHGVHPLTDLAPETAFAAQPTLATLLATTLLSPLDPTDDFHRELAATALSYVDHAHRLDHTAAALHVHANTVRYRLSRLRSLTAFPEDTAPMAVTVRWWWALREWLG</sequence>
<evidence type="ECO:0000313" key="3">
    <source>
        <dbReference type="Proteomes" id="UP001596512"/>
    </source>
</evidence>
<organism evidence="2 3">
    <name type="scientific">Actinokineospora soli</name>
    <dbReference type="NCBI Taxonomy" id="1048753"/>
    <lineage>
        <taxon>Bacteria</taxon>
        <taxon>Bacillati</taxon>
        <taxon>Actinomycetota</taxon>
        <taxon>Actinomycetes</taxon>
        <taxon>Pseudonocardiales</taxon>
        <taxon>Pseudonocardiaceae</taxon>
        <taxon>Actinokineospora</taxon>
    </lineage>
</organism>
<dbReference type="Gene3D" id="1.10.10.2840">
    <property type="entry name" value="PucR C-terminal helix-turn-helix domain"/>
    <property type="match status" value="1"/>
</dbReference>
<dbReference type="EMBL" id="JBHTEY010000004">
    <property type="protein sequence ID" value="MFC7614042.1"/>
    <property type="molecule type" value="Genomic_DNA"/>
</dbReference>
<dbReference type="InterPro" id="IPR042070">
    <property type="entry name" value="PucR_C-HTH_sf"/>
</dbReference>
<dbReference type="Proteomes" id="UP001596512">
    <property type="component" value="Unassembled WGS sequence"/>
</dbReference>
<dbReference type="PANTHER" id="PTHR33744:SF1">
    <property type="entry name" value="DNA-BINDING TRANSCRIPTIONAL ACTIVATOR ADER"/>
    <property type="match status" value="1"/>
</dbReference>
<comment type="caution">
    <text evidence="2">The sequence shown here is derived from an EMBL/GenBank/DDBJ whole genome shotgun (WGS) entry which is preliminary data.</text>
</comment>
<dbReference type="InterPro" id="IPR025736">
    <property type="entry name" value="PucR_C-HTH_dom"/>
</dbReference>
<evidence type="ECO:0000313" key="2">
    <source>
        <dbReference type="EMBL" id="MFC7614042.1"/>
    </source>
</evidence>
<reference evidence="3" key="1">
    <citation type="journal article" date="2019" name="Int. J. Syst. Evol. Microbiol.">
        <title>The Global Catalogue of Microorganisms (GCM) 10K type strain sequencing project: providing services to taxonomists for standard genome sequencing and annotation.</title>
        <authorList>
            <consortium name="The Broad Institute Genomics Platform"/>
            <consortium name="The Broad Institute Genome Sequencing Center for Infectious Disease"/>
            <person name="Wu L."/>
            <person name="Ma J."/>
        </authorList>
    </citation>
    <scope>NUCLEOTIDE SEQUENCE [LARGE SCALE GENOMIC DNA]</scope>
    <source>
        <strain evidence="3">JCM 17695</strain>
    </source>
</reference>
<proteinExistence type="predicted"/>
<name>A0ABW2TM58_9PSEU</name>
<accession>A0ABW2TM58</accession>
<keyword evidence="3" id="KW-1185">Reference proteome</keyword>
<protein>
    <submittedName>
        <fullName evidence="2">Helix-turn-helix domain-containing protein</fullName>
    </submittedName>
</protein>